<organism evidence="1 2">
    <name type="scientific">Caballeronia sordidicola</name>
    <name type="common">Burkholderia sordidicola</name>
    <dbReference type="NCBI Taxonomy" id="196367"/>
    <lineage>
        <taxon>Bacteria</taxon>
        <taxon>Pseudomonadati</taxon>
        <taxon>Pseudomonadota</taxon>
        <taxon>Betaproteobacteria</taxon>
        <taxon>Burkholderiales</taxon>
        <taxon>Burkholderiaceae</taxon>
        <taxon>Caballeronia</taxon>
    </lineage>
</organism>
<evidence type="ECO:0000313" key="1">
    <source>
        <dbReference type="EMBL" id="OXC75585.1"/>
    </source>
</evidence>
<proteinExistence type="predicted"/>
<reference evidence="2" key="1">
    <citation type="submission" date="2017-01" db="EMBL/GenBank/DDBJ databases">
        <title>Genome Analysis of Deinococcus marmoris KOPRI26562.</title>
        <authorList>
            <person name="Kim J.H."/>
            <person name="Oh H.-M."/>
        </authorList>
    </citation>
    <scope>NUCLEOTIDE SEQUENCE [LARGE SCALE GENOMIC DNA]</scope>
    <source>
        <strain evidence="2">PAMC 26633</strain>
    </source>
</reference>
<sequence length="38" mass="4538">MEVVLETFDYGRAACCLISFLYEITSHRFGIFFKKWSE</sequence>
<dbReference type="EMBL" id="MTHB01000165">
    <property type="protein sequence ID" value="OXC75585.1"/>
    <property type="molecule type" value="Genomic_DNA"/>
</dbReference>
<comment type="caution">
    <text evidence="1">The sequence shown here is derived from an EMBL/GenBank/DDBJ whole genome shotgun (WGS) entry which is preliminary data.</text>
</comment>
<gene>
    <name evidence="1" type="ORF">BSU04_25490</name>
</gene>
<accession>A0A226WWM7</accession>
<dbReference type="Proteomes" id="UP000214720">
    <property type="component" value="Unassembled WGS sequence"/>
</dbReference>
<name>A0A226WWM7_CABSO</name>
<dbReference type="AlphaFoldDB" id="A0A226WWM7"/>
<protein>
    <submittedName>
        <fullName evidence="1">Uncharacterized protein</fullName>
    </submittedName>
</protein>
<evidence type="ECO:0000313" key="2">
    <source>
        <dbReference type="Proteomes" id="UP000214720"/>
    </source>
</evidence>